<keyword evidence="4" id="KW-0010">Activator</keyword>
<feature type="coiled-coil region" evidence="7">
    <location>
        <begin position="337"/>
        <end position="392"/>
    </location>
</feature>
<dbReference type="PROSITE" id="PS50217">
    <property type="entry name" value="BZIP"/>
    <property type="match status" value="1"/>
</dbReference>
<evidence type="ECO:0000256" key="6">
    <source>
        <dbReference type="ARBA" id="ARBA00023242"/>
    </source>
</evidence>
<name>A0AAD9KGZ3_RIDPI</name>
<evidence type="ECO:0000256" key="8">
    <source>
        <dbReference type="SAM" id="MobiDB-lite"/>
    </source>
</evidence>
<reference evidence="10" key="1">
    <citation type="journal article" date="2023" name="Mol. Biol. Evol.">
        <title>Third-Generation Sequencing Reveals the Adaptive Role of the Epigenome in Three Deep-Sea Polychaetes.</title>
        <authorList>
            <person name="Perez M."/>
            <person name="Aroh O."/>
            <person name="Sun Y."/>
            <person name="Lan Y."/>
            <person name="Juniper S.K."/>
            <person name="Young C.R."/>
            <person name="Angers B."/>
            <person name="Qian P.Y."/>
        </authorList>
    </citation>
    <scope>NUCLEOTIDE SEQUENCE</scope>
    <source>
        <strain evidence="10">R07B-5</strain>
    </source>
</reference>
<keyword evidence="6" id="KW-0539">Nucleus</keyword>
<evidence type="ECO:0000256" key="4">
    <source>
        <dbReference type="ARBA" id="ARBA00023159"/>
    </source>
</evidence>
<dbReference type="Gene3D" id="1.20.5.170">
    <property type="match status" value="1"/>
</dbReference>
<feature type="region of interest" description="Disordered" evidence="8">
    <location>
        <begin position="218"/>
        <end position="265"/>
    </location>
</feature>
<keyword evidence="2" id="KW-0805">Transcription regulation</keyword>
<feature type="compositionally biased region" description="Low complexity" evidence="8">
    <location>
        <begin position="242"/>
        <end position="255"/>
    </location>
</feature>
<comment type="caution">
    <text evidence="10">The sequence shown here is derived from an EMBL/GenBank/DDBJ whole genome shotgun (WGS) entry which is preliminary data.</text>
</comment>
<evidence type="ECO:0000256" key="3">
    <source>
        <dbReference type="ARBA" id="ARBA00023125"/>
    </source>
</evidence>
<dbReference type="GO" id="GO:0035497">
    <property type="term" value="F:cAMP response element binding"/>
    <property type="evidence" value="ECO:0007669"/>
    <property type="project" value="TreeGrafter"/>
</dbReference>
<dbReference type="Proteomes" id="UP001209878">
    <property type="component" value="Unassembled WGS sequence"/>
</dbReference>
<comment type="subcellular location">
    <subcellularLocation>
        <location evidence="1">Nucleus</location>
    </subcellularLocation>
</comment>
<keyword evidence="5" id="KW-0804">Transcription</keyword>
<evidence type="ECO:0000313" key="10">
    <source>
        <dbReference type="EMBL" id="KAK2170972.1"/>
    </source>
</evidence>
<evidence type="ECO:0000256" key="1">
    <source>
        <dbReference type="ARBA" id="ARBA00004123"/>
    </source>
</evidence>
<feature type="region of interest" description="Disordered" evidence="8">
    <location>
        <begin position="72"/>
        <end position="91"/>
    </location>
</feature>
<keyword evidence="11" id="KW-1185">Reference proteome</keyword>
<dbReference type="GO" id="GO:0000981">
    <property type="term" value="F:DNA-binding transcription factor activity, RNA polymerase II-specific"/>
    <property type="evidence" value="ECO:0007669"/>
    <property type="project" value="TreeGrafter"/>
</dbReference>
<dbReference type="FunFam" id="1.20.5.170:FF:000054">
    <property type="entry name" value="Cyclic AMP-responsive element-binding protein 3-like 2"/>
    <property type="match status" value="1"/>
</dbReference>
<keyword evidence="3" id="KW-0238">DNA-binding</keyword>
<dbReference type="PROSITE" id="PS00036">
    <property type="entry name" value="BZIP_BASIC"/>
    <property type="match status" value="1"/>
</dbReference>
<evidence type="ECO:0000313" key="11">
    <source>
        <dbReference type="Proteomes" id="UP001209878"/>
    </source>
</evidence>
<dbReference type="GO" id="GO:0005634">
    <property type="term" value="C:nucleus"/>
    <property type="evidence" value="ECO:0007669"/>
    <property type="project" value="UniProtKB-SubCell"/>
</dbReference>
<keyword evidence="7" id="KW-0175">Coiled coil</keyword>
<dbReference type="PANTHER" id="PTHR46004:SF3">
    <property type="entry name" value="CYCLIC AMP RESPONSE ELEMENT-BINDING PROTEIN A"/>
    <property type="match status" value="1"/>
</dbReference>
<dbReference type="SUPFAM" id="SSF57959">
    <property type="entry name" value="Leucine zipper domain"/>
    <property type="match status" value="1"/>
</dbReference>
<sequence>MDLYCMDKKLSELGEHDFDELLDTGVFAPASQTNMMDHFGLEGTMDGDWLDNFLIDPVVLNDRMISDAMQPQNVQSEHSYSLAKGETQPDSQLSLKMDTKEDKGLDPHLLQTVNPNMTLTMTQENIDDIVTVKQEDSDMADPMDLSISQQHQPMIITTTTSTSSTDHPHTLLRTPTIIVATSTSGVGGPPDLQMHQLTYAQSEESLLITNVKQEPLDTVSLTSSPDHSDAYDSLGLPPTPPSTSGSDSDASQSPRRSPPSSPIHKLTYASQSQYSLGQSVITSTVSFQPIPSSGMLLLSEEEKRTLIAEGYPIPAKLPLTKHEEKNLKKVRRKIKNKISAQESRRKKKEYLENLEKRLELYNKENTDLKRQVVQLETSNSSLTMQLQKLQNLVGKVTGMSGVNSPKASTCLMVLVLSFALFLGAWSPLSGGGIGQPSIGPMPMPVSQGMGGIRGNIASTLAHDANKVPMGPEIGDPYSTPSVRSRVLMSVKDEGEETADYAPHLPFTYKDLFIHWFSSEVSAAAMTPRSSDGATVRFDSPMTPNVEVTDKSLRLDQPGQQSIQPDMAADVPTKVAVNATS</sequence>
<gene>
    <name evidence="10" type="ORF">NP493_1117g00004</name>
</gene>
<accession>A0AAD9KGZ3</accession>
<dbReference type="PANTHER" id="PTHR46004">
    <property type="entry name" value="CYCLIC AMP RESPONSE ELEMENT-BINDING PROTEIN A"/>
    <property type="match status" value="1"/>
</dbReference>
<organism evidence="10 11">
    <name type="scientific">Ridgeia piscesae</name>
    <name type="common">Tubeworm</name>
    <dbReference type="NCBI Taxonomy" id="27915"/>
    <lineage>
        <taxon>Eukaryota</taxon>
        <taxon>Metazoa</taxon>
        <taxon>Spiralia</taxon>
        <taxon>Lophotrochozoa</taxon>
        <taxon>Annelida</taxon>
        <taxon>Polychaeta</taxon>
        <taxon>Sedentaria</taxon>
        <taxon>Canalipalpata</taxon>
        <taxon>Sabellida</taxon>
        <taxon>Siboglinidae</taxon>
        <taxon>Ridgeia</taxon>
    </lineage>
</organism>
<protein>
    <recommendedName>
        <fullName evidence="9">BZIP domain-containing protein</fullName>
    </recommendedName>
</protein>
<evidence type="ECO:0000256" key="2">
    <source>
        <dbReference type="ARBA" id="ARBA00023015"/>
    </source>
</evidence>
<dbReference type="EMBL" id="JAODUO010001119">
    <property type="protein sequence ID" value="KAK2170972.1"/>
    <property type="molecule type" value="Genomic_DNA"/>
</dbReference>
<evidence type="ECO:0000259" key="9">
    <source>
        <dbReference type="PROSITE" id="PS50217"/>
    </source>
</evidence>
<proteinExistence type="predicted"/>
<evidence type="ECO:0000256" key="7">
    <source>
        <dbReference type="SAM" id="Coils"/>
    </source>
</evidence>
<dbReference type="Pfam" id="PF00170">
    <property type="entry name" value="bZIP_1"/>
    <property type="match status" value="1"/>
</dbReference>
<dbReference type="InterPro" id="IPR004827">
    <property type="entry name" value="bZIP"/>
</dbReference>
<dbReference type="CDD" id="cd14689">
    <property type="entry name" value="bZIP_CREB3"/>
    <property type="match status" value="1"/>
</dbReference>
<feature type="domain" description="BZIP" evidence="9">
    <location>
        <begin position="326"/>
        <end position="389"/>
    </location>
</feature>
<evidence type="ECO:0000256" key="5">
    <source>
        <dbReference type="ARBA" id="ARBA00023163"/>
    </source>
</evidence>
<dbReference type="SMART" id="SM00338">
    <property type="entry name" value="BRLZ"/>
    <property type="match status" value="1"/>
</dbReference>
<dbReference type="AlphaFoldDB" id="A0AAD9KGZ3"/>
<dbReference type="InterPro" id="IPR046347">
    <property type="entry name" value="bZIP_sf"/>
</dbReference>